<dbReference type="OrthoDB" id="4101897at2"/>
<evidence type="ECO:0008006" key="4">
    <source>
        <dbReference type="Google" id="ProtNLM"/>
    </source>
</evidence>
<dbReference type="SUPFAM" id="SSF53067">
    <property type="entry name" value="Actin-like ATPase domain"/>
    <property type="match status" value="1"/>
</dbReference>
<comment type="caution">
    <text evidence="2">The sequence shown here is derived from an EMBL/GenBank/DDBJ whole genome shotgun (WGS) entry which is preliminary data.</text>
</comment>
<organism evidence="2 3">
    <name type="scientific">Streptomyces smaragdinus</name>
    <dbReference type="NCBI Taxonomy" id="2585196"/>
    <lineage>
        <taxon>Bacteria</taxon>
        <taxon>Bacillati</taxon>
        <taxon>Actinomycetota</taxon>
        <taxon>Actinomycetes</taxon>
        <taxon>Kitasatosporales</taxon>
        <taxon>Streptomycetaceae</taxon>
        <taxon>Streptomyces</taxon>
    </lineage>
</organism>
<gene>
    <name evidence="2" type="ORF">SRB5_51100</name>
</gene>
<reference evidence="2 3" key="1">
    <citation type="submission" date="2019-10" db="EMBL/GenBank/DDBJ databases">
        <title>Streptomyces smaragdinus sp. nov. and Streptomyces fabii sp. nov., isolated from the gut of fungus growing-termite Macrotermes natalensis.</title>
        <authorList>
            <person name="Schwitalla J."/>
            <person name="Benndorf R."/>
            <person name="Martin K."/>
            <person name="De Beer W."/>
            <person name="Kaster A.-K."/>
            <person name="Vollmers J."/>
            <person name="Poulsen M."/>
            <person name="Beemelmanns C."/>
        </authorList>
    </citation>
    <scope>NUCLEOTIDE SEQUENCE [LARGE SCALE GENOMIC DNA]</scope>
    <source>
        <strain evidence="2 3">RB5</strain>
    </source>
</reference>
<dbReference type="Proteomes" id="UP000466345">
    <property type="component" value="Unassembled WGS sequence"/>
</dbReference>
<evidence type="ECO:0000256" key="1">
    <source>
        <dbReference type="SAM" id="MobiDB-lite"/>
    </source>
</evidence>
<dbReference type="AlphaFoldDB" id="A0A7K0CQ99"/>
<name>A0A7K0CQ99_9ACTN</name>
<feature type="region of interest" description="Disordered" evidence="1">
    <location>
        <begin position="419"/>
        <end position="438"/>
    </location>
</feature>
<dbReference type="RefSeq" id="WP_153455779.1">
    <property type="nucleotide sequence ID" value="NZ_WEGJ01000026.1"/>
</dbReference>
<evidence type="ECO:0000313" key="3">
    <source>
        <dbReference type="Proteomes" id="UP000466345"/>
    </source>
</evidence>
<accession>A0A7K0CQ99</accession>
<dbReference type="EMBL" id="WEGJ01000026">
    <property type="protein sequence ID" value="MQY14934.1"/>
    <property type="molecule type" value="Genomic_DNA"/>
</dbReference>
<sequence>MTLPHAVAFDLGSRYARIAVAASGGALPRPAALAHDVPGEGLELSAAVRRDPVTALREAYAAYRTRYGSPQQVVVVLPQRHRGTYAGRLTDALTGAGGPRARVVGVPYALLALLRFAAPASLPAGDVLVCDAGARSASAARCTAGDRSVLLHAVTEAGGPGGSLGAALDSALLTAAGLADGDAAHRGLAAARRADPGGRRLAMAVRHAVRRPDPFDDTPVHEVDGHDVPAGAVRTALPPLADAVLDALTRAAGTGRPPVLLAGGLARLVPLTDRVAEHHRLLELPADADPAYAAATGGALVAAGLIDAADRFPYAVRVGTHRRAAGRLHADALQLAAPGTLEAGGDTVFAAAPDGRPAEIRADPAARRPLSVEVVADDGRALALPDVTLPAGVPDALCRVGIRVAADGTAALVLRPAAAGPADPTEVPLGPLPVPPET</sequence>
<keyword evidence="3" id="KW-1185">Reference proteome</keyword>
<protein>
    <recommendedName>
        <fullName evidence="4">Hsp70 family protein</fullName>
    </recommendedName>
</protein>
<evidence type="ECO:0000313" key="2">
    <source>
        <dbReference type="EMBL" id="MQY14934.1"/>
    </source>
</evidence>
<proteinExistence type="predicted"/>
<dbReference type="InterPro" id="IPR043129">
    <property type="entry name" value="ATPase_NBD"/>
</dbReference>